<dbReference type="KEGG" id="ptq:P700755_002128"/>
<accession>K4IES3</accession>
<proteinExistence type="predicted"/>
<dbReference type="eggNOG" id="ENOG503320U">
    <property type="taxonomic scope" value="Bacteria"/>
</dbReference>
<evidence type="ECO:0000313" key="1">
    <source>
        <dbReference type="EMBL" id="AFU68919.1"/>
    </source>
</evidence>
<keyword evidence="2" id="KW-1185">Reference proteome</keyword>
<organism evidence="1 2">
    <name type="scientific">Psychroflexus torquis (strain ATCC 700755 / CIP 106069 / ACAM 623)</name>
    <dbReference type="NCBI Taxonomy" id="313595"/>
    <lineage>
        <taxon>Bacteria</taxon>
        <taxon>Pseudomonadati</taxon>
        <taxon>Bacteroidota</taxon>
        <taxon>Flavobacteriia</taxon>
        <taxon>Flavobacteriales</taxon>
        <taxon>Flavobacteriaceae</taxon>
        <taxon>Psychroflexus</taxon>
    </lineage>
</organism>
<dbReference type="STRING" id="313595.P700755_002128"/>
<dbReference type="Pfam" id="PF19689">
    <property type="entry name" value="DUF6190"/>
    <property type="match status" value="1"/>
</dbReference>
<dbReference type="HOGENOM" id="CLU_1553977_0_0_10"/>
<dbReference type="InterPro" id="IPR045685">
    <property type="entry name" value="DUF6190"/>
</dbReference>
<dbReference type="Proteomes" id="UP000008514">
    <property type="component" value="Chromosome"/>
</dbReference>
<dbReference type="OrthoDB" id="3078217at2"/>
<name>K4IES3_PSYTT</name>
<protein>
    <submittedName>
        <fullName evidence="1">Uncharacterized protein</fullName>
    </submittedName>
</protein>
<sequence>MNEFIDASVFLGMHSEEENIRIKCKNFFVKRMKKEIIMSFETIGECDHIIWGFSRLHQDSYYPFMDRLHTIMKIKRIPYGLKEVNLMSIDKNLQNYKPGLNLALSITHRGVFYTLNQKLISSSIDNIKTIPDEEVELMFPKDLEKYYEESLILKLSVFDF</sequence>
<evidence type="ECO:0000313" key="2">
    <source>
        <dbReference type="Proteomes" id="UP000008514"/>
    </source>
</evidence>
<dbReference type="AlphaFoldDB" id="K4IES3"/>
<dbReference type="RefSeq" id="WP_015024500.1">
    <property type="nucleotide sequence ID" value="NC_018721.1"/>
</dbReference>
<dbReference type="EMBL" id="CP003879">
    <property type="protein sequence ID" value="AFU68919.1"/>
    <property type="molecule type" value="Genomic_DNA"/>
</dbReference>
<reference evidence="1" key="1">
    <citation type="submission" date="2006-03" db="EMBL/GenBank/DDBJ databases">
        <authorList>
            <person name="Bowman J."/>
            <person name="Ferriera S."/>
            <person name="Johnson J."/>
            <person name="Kravitz S."/>
            <person name="Halpern A."/>
            <person name="Remington K."/>
            <person name="Beeson K."/>
            <person name="Tran B."/>
            <person name="Rogers Y.-H."/>
            <person name="Friedman R."/>
            <person name="Venter J.C."/>
        </authorList>
    </citation>
    <scope>NUCLEOTIDE SEQUENCE [LARGE SCALE GENOMIC DNA]</scope>
    <source>
        <strain evidence="1">ATCC 700755</strain>
    </source>
</reference>
<gene>
    <name evidence="1" type="ordered locus">P700755_002128</name>
</gene>
<reference evidence="1" key="2">
    <citation type="submission" date="2012-09" db="EMBL/GenBank/DDBJ databases">
        <title>The complete sequence of Psychroflexus torquis an extreme psychrophile from sea-ice that is stimulated by light.</title>
        <authorList>
            <person name="Feng S."/>
            <person name="Powell S.M."/>
            <person name="Bowman J.P."/>
        </authorList>
    </citation>
    <scope>NUCLEOTIDE SEQUENCE [LARGE SCALE GENOMIC DNA]</scope>
    <source>
        <strain evidence="1">ATCC 700755</strain>
    </source>
</reference>